<dbReference type="PROSITE" id="PS50937">
    <property type="entry name" value="HTH_MERR_2"/>
    <property type="match status" value="1"/>
</dbReference>
<evidence type="ECO:0000313" key="7">
    <source>
        <dbReference type="Proteomes" id="UP001299265"/>
    </source>
</evidence>
<dbReference type="SMART" id="SM00422">
    <property type="entry name" value="HTH_MERR"/>
    <property type="match status" value="1"/>
</dbReference>
<feature type="transmembrane region" description="Helical" evidence="4">
    <location>
        <begin position="179"/>
        <end position="203"/>
    </location>
</feature>
<organism evidence="6 7">
    <name type="scientific">Lientehia hominis</name>
    <dbReference type="NCBI Taxonomy" id="2897778"/>
    <lineage>
        <taxon>Bacteria</taxon>
        <taxon>Bacillati</taxon>
        <taxon>Bacillota</taxon>
        <taxon>Clostridia</taxon>
        <taxon>Lachnospirales</taxon>
        <taxon>Lachnospiraceae</taxon>
        <taxon>Lientehia</taxon>
    </lineage>
</organism>
<dbReference type="GO" id="GO:0003677">
    <property type="term" value="F:DNA binding"/>
    <property type="evidence" value="ECO:0007669"/>
    <property type="project" value="UniProtKB-KW"/>
</dbReference>
<dbReference type="InterPro" id="IPR000551">
    <property type="entry name" value="MerR-type_HTH_dom"/>
</dbReference>
<evidence type="ECO:0000313" key="6">
    <source>
        <dbReference type="EMBL" id="MCD2491880.1"/>
    </source>
</evidence>
<keyword evidence="7" id="KW-1185">Reference proteome</keyword>
<dbReference type="CDD" id="cd00592">
    <property type="entry name" value="HTH_MerR-like"/>
    <property type="match status" value="1"/>
</dbReference>
<dbReference type="InterPro" id="IPR009061">
    <property type="entry name" value="DNA-bd_dom_put_sf"/>
</dbReference>
<proteinExistence type="predicted"/>
<dbReference type="AlphaFoldDB" id="A0AAP2RJ55"/>
<keyword evidence="4" id="KW-0472">Membrane</keyword>
<evidence type="ECO:0000256" key="4">
    <source>
        <dbReference type="SAM" id="Phobius"/>
    </source>
</evidence>
<dbReference type="Proteomes" id="UP001299265">
    <property type="component" value="Unassembled WGS sequence"/>
</dbReference>
<evidence type="ECO:0000256" key="3">
    <source>
        <dbReference type="ARBA" id="ARBA00023163"/>
    </source>
</evidence>
<sequence>MTIKEAEELTGLSRSNIRFYEKEMLITPARNEGNGYRDYSPEDVKEIKKIAFLRSIDIPVEEIRSLKSGKSRLPEVLRRQEQKLKDGIQGLEQSKHICEQMLERQESGYESLNVEQYVENLNEYVEHNREKYGSDTVSFFCLWGGCAVWAVLTALCLLAAVCSYSILPEKIPIQWNGEAATTQVASEFIFVYTAACVVIRFFLRPFIWRSLRLNGFYSDVAADYLSNFLCFVVLSVEIFTILFCLGHVKHVTAVLITDAGVFAVVSLAAWLRCRQYRSTAE</sequence>
<dbReference type="InterPro" id="IPR047057">
    <property type="entry name" value="MerR_fam"/>
</dbReference>
<keyword evidence="2" id="KW-0238">DNA-binding</keyword>
<keyword evidence="1" id="KW-0805">Transcription regulation</keyword>
<dbReference type="GO" id="GO:0003700">
    <property type="term" value="F:DNA-binding transcription factor activity"/>
    <property type="evidence" value="ECO:0007669"/>
    <property type="project" value="InterPro"/>
</dbReference>
<dbReference type="PANTHER" id="PTHR30204:SF94">
    <property type="entry name" value="HEAVY METAL-DEPENDENT TRANSCRIPTIONAL REGULATOR HI_0293-RELATED"/>
    <property type="match status" value="1"/>
</dbReference>
<keyword evidence="4" id="KW-0812">Transmembrane</keyword>
<feature type="domain" description="HTH merR-type" evidence="5">
    <location>
        <begin position="1"/>
        <end position="69"/>
    </location>
</feature>
<comment type="caution">
    <text evidence="6">The sequence shown here is derived from an EMBL/GenBank/DDBJ whole genome shotgun (WGS) entry which is preliminary data.</text>
</comment>
<dbReference type="Pfam" id="PF13411">
    <property type="entry name" value="MerR_1"/>
    <property type="match status" value="1"/>
</dbReference>
<evidence type="ECO:0000256" key="1">
    <source>
        <dbReference type="ARBA" id="ARBA00023015"/>
    </source>
</evidence>
<keyword evidence="4" id="KW-1133">Transmembrane helix</keyword>
<name>A0AAP2RJ55_9FIRM</name>
<feature type="transmembrane region" description="Helical" evidence="4">
    <location>
        <begin position="224"/>
        <end position="245"/>
    </location>
</feature>
<accession>A0AAP2RJ55</accession>
<protein>
    <submittedName>
        <fullName evidence="6">MerR family transcriptional regulator</fullName>
    </submittedName>
</protein>
<reference evidence="6 7" key="1">
    <citation type="submission" date="2021-11" db="EMBL/GenBank/DDBJ databases">
        <title>Lacrimispora sp. nov. NSJ-141 isolated from human feces.</title>
        <authorList>
            <person name="Abdugheni R."/>
        </authorList>
    </citation>
    <scope>NUCLEOTIDE SEQUENCE [LARGE SCALE GENOMIC DNA]</scope>
    <source>
        <strain evidence="6 7">NSJ-141</strain>
    </source>
</reference>
<evidence type="ECO:0000259" key="5">
    <source>
        <dbReference type="PROSITE" id="PS50937"/>
    </source>
</evidence>
<dbReference type="Gene3D" id="1.10.1660.10">
    <property type="match status" value="1"/>
</dbReference>
<keyword evidence="3" id="KW-0804">Transcription</keyword>
<dbReference type="SUPFAM" id="SSF46955">
    <property type="entry name" value="Putative DNA-binding domain"/>
    <property type="match status" value="1"/>
</dbReference>
<dbReference type="EMBL" id="JAJNOR010000001">
    <property type="protein sequence ID" value="MCD2491880.1"/>
    <property type="molecule type" value="Genomic_DNA"/>
</dbReference>
<dbReference type="PANTHER" id="PTHR30204">
    <property type="entry name" value="REDOX-CYCLING DRUG-SENSING TRANSCRIPTIONAL ACTIVATOR SOXR"/>
    <property type="match status" value="1"/>
</dbReference>
<dbReference type="RefSeq" id="WP_231061785.1">
    <property type="nucleotide sequence ID" value="NZ_JAJNOR010000001.1"/>
</dbReference>
<feature type="transmembrane region" description="Helical" evidence="4">
    <location>
        <begin position="139"/>
        <end position="167"/>
    </location>
</feature>
<evidence type="ECO:0000256" key="2">
    <source>
        <dbReference type="ARBA" id="ARBA00023125"/>
    </source>
</evidence>
<gene>
    <name evidence="6" type="ORF">LQE92_04470</name>
</gene>
<feature type="transmembrane region" description="Helical" evidence="4">
    <location>
        <begin position="251"/>
        <end position="271"/>
    </location>
</feature>